<dbReference type="AlphaFoldDB" id="S7U6C4"/>
<keyword evidence="3 7" id="KW-0808">Transferase</keyword>
<evidence type="ECO:0000259" key="8">
    <source>
        <dbReference type="Pfam" id="PF01702"/>
    </source>
</evidence>
<comment type="similarity">
    <text evidence="7">Belongs to the queuine tRNA-ribosyltransferase family.</text>
</comment>
<keyword evidence="10" id="KW-1185">Reference proteome</keyword>
<feature type="binding site" evidence="7">
    <location>
        <position position="312"/>
    </location>
    <ligand>
        <name>Zn(2+)</name>
        <dbReference type="ChEBI" id="CHEBI:29105"/>
    </ligand>
</feature>
<dbReference type="FunFam" id="3.20.20.105:FF:000001">
    <property type="entry name" value="Queuine tRNA-ribosyltransferase"/>
    <property type="match status" value="1"/>
</dbReference>
<evidence type="ECO:0000256" key="6">
    <source>
        <dbReference type="ARBA" id="ARBA00050112"/>
    </source>
</evidence>
<comment type="function">
    <text evidence="7">Catalyzes the base-exchange of a guanine (G) residue with the queuine precursor 7-aminomethyl-7-deazaguanine (PreQ1) at position 34 (anticodon wobble position) in tRNAs with GU(N) anticodons (tRNA-Asp, -Asn, -His and -Tyr). Catalysis occurs through a double-displacement mechanism. The nucleophile active site attacks the C1' of nucleotide 34 to detach the guanine base from the RNA, forming a covalent enzyme-RNA intermediate. The proton acceptor active site deprotonates the incoming PreQ1, allowing a nucleophilic attack on the C1' of the ribose to form the product. After dissociation, two additional enzymatic reactions on the tRNA convert PreQ1 to queuine (Q), resulting in the hypermodified nucleoside queuosine (7-(((4,5-cis-dihydroxy-2-cyclopenten-1-yl)amino)methyl)-7-deazaguanosine).</text>
</comment>
<feature type="binding site" evidence="7">
    <location>
        <position position="147"/>
    </location>
    <ligand>
        <name>substrate</name>
    </ligand>
</feature>
<dbReference type="InterPro" id="IPR050076">
    <property type="entry name" value="ArchSynthase1/Queuine_TRR"/>
</dbReference>
<dbReference type="OrthoDB" id="9805417at2"/>
<dbReference type="GO" id="GO:0008479">
    <property type="term" value="F:tRNA-guanosine(34) queuine transglycosylase activity"/>
    <property type="evidence" value="ECO:0007669"/>
    <property type="project" value="UniProtKB-UniRule"/>
</dbReference>
<keyword evidence="5 7" id="KW-0671">Queuosine biosynthesis</keyword>
<keyword evidence="7" id="KW-0479">Metal-binding</keyword>
<evidence type="ECO:0000256" key="4">
    <source>
        <dbReference type="ARBA" id="ARBA00022694"/>
    </source>
</evidence>
<dbReference type="EMBL" id="ATHJ01000022">
    <property type="protein sequence ID" value="EPR44645.1"/>
    <property type="molecule type" value="Genomic_DNA"/>
</dbReference>
<evidence type="ECO:0000313" key="10">
    <source>
        <dbReference type="Proteomes" id="UP000014977"/>
    </source>
</evidence>
<name>S7U6C4_DESML</name>
<feature type="binding site" evidence="7">
    <location>
        <position position="192"/>
    </location>
    <ligand>
        <name>substrate</name>
    </ligand>
</feature>
<dbReference type="UniPathway" id="UPA00392"/>
<evidence type="ECO:0000256" key="1">
    <source>
        <dbReference type="ARBA" id="ARBA00004691"/>
    </source>
</evidence>
<dbReference type="STRING" id="897.B2D07_17410"/>
<dbReference type="SUPFAM" id="SSF51713">
    <property type="entry name" value="tRNA-guanine transglycosylase"/>
    <property type="match status" value="1"/>
</dbReference>
<dbReference type="EC" id="2.4.2.29" evidence="7"/>
<reference evidence="9 10" key="1">
    <citation type="journal article" date="2013" name="Genome Announc.">
        <title>Draft genome sequences for three mercury-methylating, sulfate-reducing bacteria.</title>
        <authorList>
            <person name="Brown S.D."/>
            <person name="Hurt R.A.Jr."/>
            <person name="Gilmour C.C."/>
            <person name="Elias D.A."/>
        </authorList>
    </citation>
    <scope>NUCLEOTIDE SEQUENCE [LARGE SCALE GENOMIC DNA]</scope>
    <source>
        <strain evidence="9 10">DSM 2059</strain>
    </source>
</reference>
<dbReference type="Gene3D" id="3.20.20.105">
    <property type="entry name" value="Queuine tRNA-ribosyltransferase-like"/>
    <property type="match status" value="1"/>
</dbReference>
<feature type="binding site" evidence="7">
    <location>
        <position position="219"/>
    </location>
    <ligand>
        <name>substrate</name>
    </ligand>
</feature>
<organism evidence="9 10">
    <name type="scientific">Desulfococcus multivorans DSM 2059</name>
    <dbReference type="NCBI Taxonomy" id="1121405"/>
    <lineage>
        <taxon>Bacteria</taxon>
        <taxon>Pseudomonadati</taxon>
        <taxon>Thermodesulfobacteriota</taxon>
        <taxon>Desulfobacteria</taxon>
        <taxon>Desulfobacterales</taxon>
        <taxon>Desulfococcaceae</taxon>
        <taxon>Desulfococcus</taxon>
    </lineage>
</organism>
<comment type="caution">
    <text evidence="9">The sequence shown here is derived from an EMBL/GenBank/DDBJ whole genome shotgun (WGS) entry which is preliminary data.</text>
</comment>
<sequence>MPHPFQVTARCTTTRARTGRLSLVHGTVETPVFMPVGTLGTVKSLTPEDLTAAGAQIILGNTYHLYLRPGCDVIDRFSGLHRFMNWDGPILTDSGGFQVFSLARLTRITEAGASFQSHIDGSRHLLTPEKSIEIQISLDSDVIMCLDQCIAYPAERAAALAALEITTQWAGRCRKTWREQSGEKNALFGIVQGGMYDDLRRMSAEALTAMDFSGYALGGLSVGEPNQMMYDVAEAALPLLPGDRPKYIMGVGTPEDLVELTARGADMFDCVMPTRNARNGQLFTRRGTLNIANSRHRTDTAPVDSECACYTCRNYSRAYLRHLYQSRELLAYRLNTLHNLHYYLDLTARMRSAIAEGRFEAFRKRFYADREPGGAA</sequence>
<feature type="domain" description="tRNA-guanine(15) transglycosylase-like" evidence="8">
    <location>
        <begin position="14"/>
        <end position="371"/>
    </location>
</feature>
<dbReference type="GO" id="GO:0005829">
    <property type="term" value="C:cytosol"/>
    <property type="evidence" value="ECO:0007669"/>
    <property type="project" value="TreeGrafter"/>
</dbReference>
<proteinExistence type="inferred from homology"/>
<evidence type="ECO:0000256" key="2">
    <source>
        <dbReference type="ARBA" id="ARBA00022676"/>
    </source>
</evidence>
<comment type="catalytic activity">
    <reaction evidence="6 7">
        <text>7-aminomethyl-7-carbaguanine + guanosine(34) in tRNA = 7-aminomethyl-7-carbaguanosine(34) in tRNA + guanine</text>
        <dbReference type="Rhea" id="RHEA:24104"/>
        <dbReference type="Rhea" id="RHEA-COMP:10341"/>
        <dbReference type="Rhea" id="RHEA-COMP:10342"/>
        <dbReference type="ChEBI" id="CHEBI:16235"/>
        <dbReference type="ChEBI" id="CHEBI:58703"/>
        <dbReference type="ChEBI" id="CHEBI:74269"/>
        <dbReference type="ChEBI" id="CHEBI:82833"/>
        <dbReference type="EC" id="2.4.2.29"/>
    </reaction>
</comment>
<protein>
    <recommendedName>
        <fullName evidence="7">Queuine tRNA-ribosyltransferase</fullName>
        <ecNumber evidence="7">2.4.2.29</ecNumber>
    </recommendedName>
    <alternativeName>
        <fullName evidence="7">Guanine insertion enzyme</fullName>
    </alternativeName>
    <alternativeName>
        <fullName evidence="7">tRNA-guanine transglycosylase</fullName>
    </alternativeName>
</protein>
<dbReference type="Proteomes" id="UP000014977">
    <property type="component" value="Unassembled WGS sequence"/>
</dbReference>
<evidence type="ECO:0000256" key="7">
    <source>
        <dbReference type="HAMAP-Rule" id="MF_00168"/>
    </source>
</evidence>
<dbReference type="HAMAP" id="MF_00168">
    <property type="entry name" value="Q_tRNA_Tgt"/>
    <property type="match status" value="1"/>
</dbReference>
<dbReference type="eggNOG" id="COG0343">
    <property type="taxonomic scope" value="Bacteria"/>
</dbReference>
<feature type="active site" description="Nucleophile" evidence="7">
    <location>
        <position position="269"/>
    </location>
</feature>
<feature type="binding site" evidence="7">
    <location>
        <position position="307"/>
    </location>
    <ligand>
        <name>Zn(2+)</name>
        <dbReference type="ChEBI" id="CHEBI:29105"/>
    </ligand>
</feature>
<evidence type="ECO:0000256" key="5">
    <source>
        <dbReference type="ARBA" id="ARBA00022785"/>
    </source>
</evidence>
<dbReference type="PANTHER" id="PTHR46499:SF1">
    <property type="entry name" value="QUEUINE TRNA-RIBOSYLTRANSFERASE"/>
    <property type="match status" value="1"/>
</dbReference>
<comment type="cofactor">
    <cofactor evidence="7">
        <name>Zn(2+)</name>
        <dbReference type="ChEBI" id="CHEBI:29105"/>
    </cofactor>
    <text evidence="7">Binds 1 zinc ion per subunit.</text>
</comment>
<keyword evidence="7" id="KW-0862">Zinc</keyword>
<feature type="binding site" evidence="7">
    <location>
        <position position="309"/>
    </location>
    <ligand>
        <name>Zn(2+)</name>
        <dbReference type="ChEBI" id="CHEBI:29105"/>
    </ligand>
</feature>
<feature type="region of interest" description="RNA binding; important for wobble base 34 recognition" evidence="7">
    <location>
        <begin position="274"/>
        <end position="278"/>
    </location>
</feature>
<feature type="active site" description="Proton acceptor" evidence="7">
    <location>
        <position position="93"/>
    </location>
</feature>
<comment type="pathway">
    <text evidence="1 7">tRNA modification; tRNA-queuosine biosynthesis.</text>
</comment>
<dbReference type="InterPro" id="IPR036511">
    <property type="entry name" value="TGT-like_sf"/>
</dbReference>
<dbReference type="RefSeq" id="WP_020875344.1">
    <property type="nucleotide sequence ID" value="NZ_ATHJ01000022.1"/>
</dbReference>
<dbReference type="InterPro" id="IPR004803">
    <property type="entry name" value="TGT"/>
</dbReference>
<dbReference type="PATRIC" id="fig|1121405.3.peg.341"/>
<dbReference type="GO" id="GO:0046872">
    <property type="term" value="F:metal ion binding"/>
    <property type="evidence" value="ECO:0007669"/>
    <property type="project" value="UniProtKB-KW"/>
</dbReference>
<feature type="binding site" evidence="7">
    <location>
        <begin position="93"/>
        <end position="97"/>
    </location>
    <ligand>
        <name>substrate</name>
    </ligand>
</feature>
<keyword evidence="4 7" id="KW-0819">tRNA processing</keyword>
<evidence type="ECO:0000313" key="9">
    <source>
        <dbReference type="EMBL" id="EPR44645.1"/>
    </source>
</evidence>
<accession>S7U6C4</accession>
<dbReference type="GO" id="GO:0008616">
    <property type="term" value="P:tRNA queuosine(34) biosynthetic process"/>
    <property type="evidence" value="ECO:0007669"/>
    <property type="project" value="UniProtKB-UniRule"/>
</dbReference>
<dbReference type="NCBIfam" id="TIGR00449">
    <property type="entry name" value="tgt_general"/>
    <property type="match status" value="1"/>
</dbReference>
<evidence type="ECO:0000256" key="3">
    <source>
        <dbReference type="ARBA" id="ARBA00022679"/>
    </source>
</evidence>
<comment type="subunit">
    <text evidence="7">Homodimer. Within each dimer, one monomer is responsible for RNA recognition and catalysis, while the other monomer binds to the replacement base PreQ1.</text>
</comment>
<dbReference type="PANTHER" id="PTHR46499">
    <property type="entry name" value="QUEUINE TRNA-RIBOSYLTRANSFERASE"/>
    <property type="match status" value="1"/>
</dbReference>
<feature type="binding site" evidence="7">
    <location>
        <position position="338"/>
    </location>
    <ligand>
        <name>Zn(2+)</name>
        <dbReference type="ChEBI" id="CHEBI:29105"/>
    </ligand>
</feature>
<keyword evidence="2 7" id="KW-0328">Glycosyltransferase</keyword>
<dbReference type="InterPro" id="IPR002616">
    <property type="entry name" value="tRNA_ribo_trans-like"/>
</dbReference>
<gene>
    <name evidence="7" type="primary">tgt</name>
    <name evidence="9" type="ORF">dsmv_1104</name>
</gene>
<dbReference type="NCBIfam" id="TIGR00430">
    <property type="entry name" value="Q_tRNA_tgt"/>
    <property type="match status" value="1"/>
</dbReference>
<feature type="region of interest" description="RNA binding" evidence="7">
    <location>
        <begin position="250"/>
        <end position="256"/>
    </location>
</feature>
<dbReference type="Pfam" id="PF01702">
    <property type="entry name" value="TGT"/>
    <property type="match status" value="1"/>
</dbReference>